<dbReference type="EMBL" id="BARX01000024">
    <property type="protein sequence ID" value="GAD03206.1"/>
    <property type="molecule type" value="Genomic_DNA"/>
</dbReference>
<protein>
    <submittedName>
        <fullName evidence="2">Uncharacterized protein</fullName>
    </submittedName>
</protein>
<keyword evidence="1" id="KW-1133">Transmembrane helix</keyword>
<name>R9PTY0_AGAAL</name>
<organism evidence="2 3">
    <name type="scientific">Agarivorans albus MKT 106</name>
    <dbReference type="NCBI Taxonomy" id="1331007"/>
    <lineage>
        <taxon>Bacteria</taxon>
        <taxon>Pseudomonadati</taxon>
        <taxon>Pseudomonadota</taxon>
        <taxon>Gammaproteobacteria</taxon>
        <taxon>Alteromonadales</taxon>
        <taxon>Alteromonadaceae</taxon>
        <taxon>Agarivorans</taxon>
    </lineage>
</organism>
<feature type="transmembrane region" description="Helical" evidence="1">
    <location>
        <begin position="20"/>
        <end position="38"/>
    </location>
</feature>
<evidence type="ECO:0000256" key="1">
    <source>
        <dbReference type="SAM" id="Phobius"/>
    </source>
</evidence>
<gene>
    <name evidence="2" type="ORF">AALB_3286</name>
</gene>
<dbReference type="AlphaFoldDB" id="R9PTY0"/>
<keyword evidence="1" id="KW-0812">Transmembrane</keyword>
<sequence length="41" mass="4284">MCSYSLRLGALKYTVELANTAIGLGKAAVAFGVFGGIYRSN</sequence>
<evidence type="ECO:0000313" key="2">
    <source>
        <dbReference type="EMBL" id="GAD03206.1"/>
    </source>
</evidence>
<dbReference type="STRING" id="1331007.AALB_3286"/>
<keyword evidence="1" id="KW-0472">Membrane</keyword>
<accession>R9PTY0</accession>
<reference evidence="2" key="1">
    <citation type="journal article" date="2013" name="Genome Announc.">
        <title>Draft Genome Sequence of Agarivorans albus Strain MKT 106T, an Agarolytic Marine Bacterium.</title>
        <authorList>
            <person name="Yasuike M."/>
            <person name="Nakamura Y."/>
            <person name="Kai W."/>
            <person name="Fujiwara A."/>
            <person name="Fukui Y."/>
            <person name="Satomi M."/>
            <person name="Sano M."/>
        </authorList>
    </citation>
    <scope>NUCLEOTIDE SEQUENCE [LARGE SCALE GENOMIC DNA]</scope>
</reference>
<proteinExistence type="predicted"/>
<dbReference type="Proteomes" id="UP000014461">
    <property type="component" value="Unassembled WGS sequence"/>
</dbReference>
<evidence type="ECO:0000313" key="3">
    <source>
        <dbReference type="Proteomes" id="UP000014461"/>
    </source>
</evidence>
<keyword evidence="3" id="KW-1185">Reference proteome</keyword>
<comment type="caution">
    <text evidence="2">The sequence shown here is derived from an EMBL/GenBank/DDBJ whole genome shotgun (WGS) entry which is preliminary data.</text>
</comment>